<evidence type="ECO:0000256" key="8">
    <source>
        <dbReference type="ARBA" id="ARBA00023264"/>
    </source>
</evidence>
<name>A0A9W9IKS8_9EURO</name>
<evidence type="ECO:0000256" key="10">
    <source>
        <dbReference type="ARBA" id="ARBA00024221"/>
    </source>
</evidence>
<evidence type="ECO:0000256" key="2">
    <source>
        <dbReference type="ARBA" id="ARBA00010101"/>
    </source>
</evidence>
<comment type="pathway">
    <text evidence="9">Phospholipid metabolism; phosphatidylethanolamine biosynthesis; phosphatidylethanolamine from ethanolamine: step 2/3.</text>
</comment>
<dbReference type="Gene3D" id="3.40.50.620">
    <property type="entry name" value="HUPs"/>
    <property type="match status" value="2"/>
</dbReference>
<dbReference type="PANTHER" id="PTHR45780">
    <property type="entry name" value="ETHANOLAMINE-PHOSPHATE CYTIDYLYLTRANSFERASE"/>
    <property type="match status" value="1"/>
</dbReference>
<evidence type="ECO:0000313" key="15">
    <source>
        <dbReference type="Proteomes" id="UP001146351"/>
    </source>
</evidence>
<organism evidence="14 15">
    <name type="scientific">Penicillium capsulatum</name>
    <dbReference type="NCBI Taxonomy" id="69766"/>
    <lineage>
        <taxon>Eukaryota</taxon>
        <taxon>Fungi</taxon>
        <taxon>Dikarya</taxon>
        <taxon>Ascomycota</taxon>
        <taxon>Pezizomycotina</taxon>
        <taxon>Eurotiomycetes</taxon>
        <taxon>Eurotiomycetidae</taxon>
        <taxon>Eurotiales</taxon>
        <taxon>Aspergillaceae</taxon>
        <taxon>Penicillium</taxon>
    </lineage>
</organism>
<sequence length="467" mass="51988">MGSSPDEQVPLPGQWPVDPQEDVPISEDRIWVDGCFDFSHHGEPLHSPLRVLGVLNARLNDSHPGHAGAMLQARRLGTALYVGIHSDQAILEHKGPTVMSLEERVAAVDACRWATQSVPHAPYVTYLPWVSHYGCKYVVHGDDITSDSDGNDCYRFVKAAGRFRVVKRTPGISTTDLVGRMLLCTKNHFVKSVKKSLAGEEWSGSAEERQKSAADLLQRIKDYATDESGLRPGPRVWTWTGSGTAKVDHVVEEAGSFETLVDGKGPKPGQRIVYVDGGFDLFSSGHIEFLRCVTEVEESNGRERGWYDPEQQAKRLKEHGEDYPPAYLVAGIHDDDVINHWKGLNYPIMNIFERGLCVLQCRYIHAVIFSAPFTPSQPYLEALPLGVPDVVYHGPTTFIPLTYDPYAGPKKMGIFREVHQHAFQHVNAGEIVGRILKSREAYEARQRAKLDKGVAEDLVKSREQAST</sequence>
<dbReference type="OrthoDB" id="40021at2759"/>
<dbReference type="InterPro" id="IPR041723">
    <property type="entry name" value="CCT"/>
</dbReference>
<evidence type="ECO:0000256" key="1">
    <source>
        <dbReference type="ARBA" id="ARBA00005189"/>
    </source>
</evidence>
<comment type="caution">
    <text evidence="14">The sequence shown here is derived from an EMBL/GenBank/DDBJ whole genome shotgun (WGS) entry which is preliminary data.</text>
</comment>
<keyword evidence="6" id="KW-0443">Lipid metabolism</keyword>
<proteinExistence type="inferred from homology"/>
<reference evidence="14" key="1">
    <citation type="submission" date="2022-11" db="EMBL/GenBank/DDBJ databases">
        <authorList>
            <person name="Petersen C."/>
        </authorList>
    </citation>
    <scope>NUCLEOTIDE SEQUENCE</scope>
    <source>
        <strain evidence="14">IBT 21917</strain>
    </source>
</reference>
<evidence type="ECO:0000256" key="5">
    <source>
        <dbReference type="ARBA" id="ARBA00022695"/>
    </source>
</evidence>
<dbReference type="Proteomes" id="UP001146351">
    <property type="component" value="Unassembled WGS sequence"/>
</dbReference>
<dbReference type="GO" id="GO:0006646">
    <property type="term" value="P:phosphatidylethanolamine biosynthetic process"/>
    <property type="evidence" value="ECO:0007669"/>
    <property type="project" value="InterPro"/>
</dbReference>
<dbReference type="Pfam" id="PF01467">
    <property type="entry name" value="CTP_transf_like"/>
    <property type="match status" value="1"/>
</dbReference>
<keyword evidence="4" id="KW-0808">Transferase</keyword>
<evidence type="ECO:0000256" key="4">
    <source>
        <dbReference type="ARBA" id="ARBA00022679"/>
    </source>
</evidence>
<comment type="pathway">
    <text evidence="1">Lipid metabolism.</text>
</comment>
<evidence type="ECO:0000256" key="12">
    <source>
        <dbReference type="SAM" id="MobiDB-lite"/>
    </source>
</evidence>
<dbReference type="EC" id="2.7.7.14" evidence="10"/>
<evidence type="ECO:0000256" key="9">
    <source>
        <dbReference type="ARBA" id="ARBA00024191"/>
    </source>
</evidence>
<evidence type="ECO:0000256" key="6">
    <source>
        <dbReference type="ARBA" id="ARBA00023098"/>
    </source>
</evidence>
<dbReference type="AlphaFoldDB" id="A0A9W9IKS8"/>
<dbReference type="InterPro" id="IPR014729">
    <property type="entry name" value="Rossmann-like_a/b/a_fold"/>
</dbReference>
<feature type="domain" description="Cytidyltransferase-like" evidence="13">
    <location>
        <begin position="63"/>
        <end position="178"/>
    </location>
</feature>
<keyword evidence="5" id="KW-0548">Nucleotidyltransferase</keyword>
<dbReference type="GO" id="GO:0005737">
    <property type="term" value="C:cytoplasm"/>
    <property type="evidence" value="ECO:0007669"/>
    <property type="project" value="TreeGrafter"/>
</dbReference>
<accession>A0A9W9IKS8</accession>
<dbReference type="NCBIfam" id="TIGR00125">
    <property type="entry name" value="cyt_tran_rel"/>
    <property type="match status" value="1"/>
</dbReference>
<evidence type="ECO:0000256" key="3">
    <source>
        <dbReference type="ARBA" id="ARBA00022516"/>
    </source>
</evidence>
<evidence type="ECO:0000256" key="11">
    <source>
        <dbReference type="ARBA" id="ARBA00031473"/>
    </source>
</evidence>
<gene>
    <name evidence="14" type="ORF">N7492_002867</name>
</gene>
<keyword evidence="15" id="KW-1185">Reference proteome</keyword>
<dbReference type="PANTHER" id="PTHR45780:SF2">
    <property type="entry name" value="ETHANOLAMINE-PHOSPHATE CYTIDYLYLTRANSFERASE"/>
    <property type="match status" value="1"/>
</dbReference>
<dbReference type="EMBL" id="JAPQKO010000002">
    <property type="protein sequence ID" value="KAJ5179657.1"/>
    <property type="molecule type" value="Genomic_DNA"/>
</dbReference>
<comment type="similarity">
    <text evidence="2">Belongs to the cytidylyltransferase family.</text>
</comment>
<keyword evidence="8" id="KW-1208">Phospholipid metabolism</keyword>
<dbReference type="SUPFAM" id="SSF52374">
    <property type="entry name" value="Nucleotidylyl transferase"/>
    <property type="match status" value="2"/>
</dbReference>
<evidence type="ECO:0000256" key="7">
    <source>
        <dbReference type="ARBA" id="ARBA00023209"/>
    </source>
</evidence>
<evidence type="ECO:0000259" key="13">
    <source>
        <dbReference type="Pfam" id="PF01467"/>
    </source>
</evidence>
<keyword evidence="7" id="KW-0594">Phospholipid biosynthesis</keyword>
<feature type="region of interest" description="Disordered" evidence="12">
    <location>
        <begin position="1"/>
        <end position="20"/>
    </location>
</feature>
<dbReference type="InterPro" id="IPR004821">
    <property type="entry name" value="Cyt_trans-like"/>
</dbReference>
<reference evidence="14" key="2">
    <citation type="journal article" date="2023" name="IMA Fungus">
        <title>Comparative genomic study of the Penicillium genus elucidates a diverse pangenome and 15 lateral gene transfer events.</title>
        <authorList>
            <person name="Petersen C."/>
            <person name="Sorensen T."/>
            <person name="Nielsen M.R."/>
            <person name="Sondergaard T.E."/>
            <person name="Sorensen J.L."/>
            <person name="Fitzpatrick D.A."/>
            <person name="Frisvad J.C."/>
            <person name="Nielsen K.L."/>
        </authorList>
    </citation>
    <scope>NUCLEOTIDE SEQUENCE</scope>
    <source>
        <strain evidence="14">IBT 21917</strain>
    </source>
</reference>
<dbReference type="InterPro" id="IPR044608">
    <property type="entry name" value="Ect1/PCYT2"/>
</dbReference>
<protein>
    <recommendedName>
        <fullName evidence="10">ethanolamine-phosphate cytidylyltransferase</fullName>
        <ecNumber evidence="10">2.7.7.14</ecNumber>
    </recommendedName>
    <alternativeName>
        <fullName evidence="11">CTP:phosphoethanolamine cytidylyltransferase</fullName>
    </alternativeName>
</protein>
<evidence type="ECO:0000313" key="14">
    <source>
        <dbReference type="EMBL" id="KAJ5179657.1"/>
    </source>
</evidence>
<dbReference type="GO" id="GO:0004306">
    <property type="term" value="F:ethanolamine-phosphate cytidylyltransferase activity"/>
    <property type="evidence" value="ECO:0007669"/>
    <property type="project" value="UniProtKB-EC"/>
</dbReference>
<dbReference type="CDD" id="cd02174">
    <property type="entry name" value="CCT"/>
    <property type="match status" value="1"/>
</dbReference>
<keyword evidence="3" id="KW-0444">Lipid biosynthesis</keyword>